<evidence type="ECO:0000256" key="12">
    <source>
        <dbReference type="ARBA" id="ARBA00037399"/>
    </source>
</evidence>
<dbReference type="OrthoDB" id="1112229at2759"/>
<dbReference type="GO" id="GO:0005576">
    <property type="term" value="C:extracellular region"/>
    <property type="evidence" value="ECO:0007669"/>
    <property type="project" value="UniProtKB-SubCell"/>
</dbReference>
<evidence type="ECO:0000256" key="8">
    <source>
        <dbReference type="ARBA" id="ARBA00022833"/>
    </source>
</evidence>
<keyword evidence="3" id="KW-0121">Carboxypeptidase</keyword>
<comment type="similarity">
    <text evidence="2">Belongs to the peptidase S10 family.</text>
</comment>
<evidence type="ECO:0000259" key="13">
    <source>
        <dbReference type="Pfam" id="PF02721"/>
    </source>
</evidence>
<organism evidence="15 16">
    <name type="scientific">Arabidopsis suecica</name>
    <name type="common">Swedish thale-cress</name>
    <name type="synonym">Cardaminopsis suecica</name>
    <dbReference type="NCBI Taxonomy" id="45249"/>
    <lineage>
        <taxon>Eukaryota</taxon>
        <taxon>Viridiplantae</taxon>
        <taxon>Streptophyta</taxon>
        <taxon>Embryophyta</taxon>
        <taxon>Tracheophyta</taxon>
        <taxon>Spermatophyta</taxon>
        <taxon>Magnoliopsida</taxon>
        <taxon>eudicotyledons</taxon>
        <taxon>Gunneridae</taxon>
        <taxon>Pentapetalae</taxon>
        <taxon>rosids</taxon>
        <taxon>malvids</taxon>
        <taxon>Brassicales</taxon>
        <taxon>Brassicaceae</taxon>
        <taxon>Camelineae</taxon>
        <taxon>Arabidopsis</taxon>
    </lineage>
</organism>
<keyword evidence="10" id="KW-1015">Disulfide bond</keyword>
<accession>A0A8T2FW90</accession>
<dbReference type="Pfam" id="PF00450">
    <property type="entry name" value="Peptidase_S10"/>
    <property type="match status" value="1"/>
</dbReference>
<evidence type="ECO:0000313" key="15">
    <source>
        <dbReference type="EMBL" id="KAG7640605.1"/>
    </source>
</evidence>
<evidence type="ECO:0000256" key="1">
    <source>
        <dbReference type="ARBA" id="ARBA00004613"/>
    </source>
</evidence>
<dbReference type="CDD" id="cd04476">
    <property type="entry name" value="RPA1_DBD_C"/>
    <property type="match status" value="1"/>
</dbReference>
<keyword evidence="7 15" id="KW-0378">Hydrolase</keyword>
<reference evidence="15 16" key="1">
    <citation type="submission" date="2020-12" db="EMBL/GenBank/DDBJ databases">
        <title>Concerted genomic and epigenomic changes stabilize Arabidopsis allopolyploids.</title>
        <authorList>
            <person name="Chen Z."/>
        </authorList>
    </citation>
    <scope>NUCLEOTIDE SEQUENCE [LARGE SCALE GENOMIC DNA]</scope>
    <source>
        <strain evidence="15">As9502</strain>
        <tissue evidence="15">Leaf</tissue>
    </source>
</reference>
<dbReference type="Proteomes" id="UP000694251">
    <property type="component" value="Chromosome 2"/>
</dbReference>
<evidence type="ECO:0000256" key="10">
    <source>
        <dbReference type="ARBA" id="ARBA00023157"/>
    </source>
</evidence>
<name>A0A8T2FW90_ARASU</name>
<proteinExistence type="inferred from homology"/>
<dbReference type="CDD" id="cd04480">
    <property type="entry name" value="RPA1_DBD_A_like"/>
    <property type="match status" value="1"/>
</dbReference>
<dbReference type="InterPro" id="IPR013955">
    <property type="entry name" value="Rep_factor-A_C"/>
</dbReference>
<dbReference type="EMBL" id="JAEFBJ010000002">
    <property type="protein sequence ID" value="KAG7640605.1"/>
    <property type="molecule type" value="Genomic_DNA"/>
</dbReference>
<keyword evidence="16" id="KW-1185">Reference proteome</keyword>
<dbReference type="PANTHER" id="PTHR11802">
    <property type="entry name" value="SERINE PROTEASE FAMILY S10 SERINE CARBOXYPEPTIDASE"/>
    <property type="match status" value="1"/>
</dbReference>
<feature type="domain" description="Replication factor A C-terminal" evidence="14">
    <location>
        <begin position="121"/>
        <end position="249"/>
    </location>
</feature>
<dbReference type="GO" id="GO:0006508">
    <property type="term" value="P:proteolysis"/>
    <property type="evidence" value="ECO:0007669"/>
    <property type="project" value="UniProtKB-KW"/>
</dbReference>
<evidence type="ECO:0000256" key="6">
    <source>
        <dbReference type="ARBA" id="ARBA00022729"/>
    </source>
</evidence>
<dbReference type="CDD" id="cd04481">
    <property type="entry name" value="RPA1_DBD_B_like"/>
    <property type="match status" value="1"/>
</dbReference>
<dbReference type="Pfam" id="PF02721">
    <property type="entry name" value="DUF223"/>
    <property type="match status" value="1"/>
</dbReference>
<comment type="subcellular location">
    <subcellularLocation>
        <location evidence="1">Secreted</location>
    </subcellularLocation>
</comment>
<evidence type="ECO:0000256" key="7">
    <source>
        <dbReference type="ARBA" id="ARBA00022801"/>
    </source>
</evidence>
<evidence type="ECO:0000259" key="14">
    <source>
        <dbReference type="Pfam" id="PF08646"/>
    </source>
</evidence>
<dbReference type="InterPro" id="IPR033124">
    <property type="entry name" value="Ser_caboxypep_his_AS"/>
</dbReference>
<gene>
    <name evidence="15" type="ORF">ISN44_As02g004610</name>
</gene>
<evidence type="ECO:0000256" key="9">
    <source>
        <dbReference type="ARBA" id="ARBA00023125"/>
    </source>
</evidence>
<comment type="caution">
    <text evidence="15">The sequence shown here is derived from an EMBL/GenBank/DDBJ whole genome shotgun (WGS) entry which is preliminary data.</text>
</comment>
<dbReference type="FunFam" id="3.40.50.11320:FF:000002">
    <property type="entry name" value="Carboxypeptidase"/>
    <property type="match status" value="1"/>
</dbReference>
<protein>
    <submittedName>
        <fullName evidence="15">Alpha/Beta hydrolase fold</fullName>
    </submittedName>
</protein>
<keyword evidence="9" id="KW-0238">DNA-binding</keyword>
<dbReference type="GO" id="GO:0046872">
    <property type="term" value="F:metal ion binding"/>
    <property type="evidence" value="ECO:0007669"/>
    <property type="project" value="UniProtKB-KW"/>
</dbReference>
<keyword evidence="11" id="KW-0325">Glycoprotein</keyword>
<keyword evidence="5" id="KW-0479">Metal-binding</keyword>
<dbReference type="InterPro" id="IPR003871">
    <property type="entry name" value="RFA1B/D_OB_1st"/>
</dbReference>
<dbReference type="GO" id="GO:0005773">
    <property type="term" value="C:vacuole"/>
    <property type="evidence" value="ECO:0007669"/>
    <property type="project" value="TreeGrafter"/>
</dbReference>
<dbReference type="GO" id="GO:0004185">
    <property type="term" value="F:serine-type carboxypeptidase activity"/>
    <property type="evidence" value="ECO:0007669"/>
    <property type="project" value="InterPro"/>
</dbReference>
<evidence type="ECO:0000256" key="11">
    <source>
        <dbReference type="ARBA" id="ARBA00023180"/>
    </source>
</evidence>
<dbReference type="InterPro" id="IPR047192">
    <property type="entry name" value="Euk_RPA1_DBD_C"/>
</dbReference>
<dbReference type="InterPro" id="IPR001563">
    <property type="entry name" value="Peptidase_S10"/>
</dbReference>
<dbReference type="PROSITE" id="PS00560">
    <property type="entry name" value="CARBOXYPEPT_SER_HIS"/>
    <property type="match status" value="1"/>
</dbReference>
<keyword evidence="4" id="KW-0645">Protease</keyword>
<feature type="domain" description="Replication protein A 70 kDa DNA-binding subunit B/D first OB fold" evidence="13">
    <location>
        <begin position="307"/>
        <end position="397"/>
    </location>
</feature>
<evidence type="ECO:0000313" key="16">
    <source>
        <dbReference type="Proteomes" id="UP000694251"/>
    </source>
</evidence>
<dbReference type="GO" id="GO:0003677">
    <property type="term" value="F:DNA binding"/>
    <property type="evidence" value="ECO:0007669"/>
    <property type="project" value="UniProtKB-KW"/>
</dbReference>
<dbReference type="FunFam" id="3.40.50.1820:FF:000211">
    <property type="entry name" value="Carboxypeptidase"/>
    <property type="match status" value="1"/>
</dbReference>
<dbReference type="AlphaFoldDB" id="A0A8T2FW90"/>
<dbReference type="Pfam" id="PF08646">
    <property type="entry name" value="Rep_fac-A_C"/>
    <property type="match status" value="1"/>
</dbReference>
<dbReference type="PANTHER" id="PTHR11802:SF132">
    <property type="entry name" value="SERINE CARBOXYPEPTIDASE-LIKE 36-RELATED"/>
    <property type="match status" value="1"/>
</dbReference>
<evidence type="ECO:0000256" key="4">
    <source>
        <dbReference type="ARBA" id="ARBA00022670"/>
    </source>
</evidence>
<comment type="function">
    <text evidence="12">Probable carboxypeptidase.</text>
</comment>
<keyword evidence="8" id="KW-0862">Zinc</keyword>
<sequence length="979" mass="109586">MYAAVRREQIKKFESDTRLACILWGKYAEIVDKACQESTDGIVVCLIRFAKINLYNVFVDPTLAELDLFKQSIPTDGLTLGSSGSFHKRLYAPRTGDDDGDYPRQTIKEVLTSSDVGKCKTVCTVSAIDTDWPCYYFCCRAHNKKVVKEEAIKLEDVKQPQKPRFWCEICNGFAKSVVAKFCLHLHIMDQTDEARCMLFDSHAKEILGTTAPQLLDGSFDEIEDPTVLPDVINGLKGKTFQFLLCIQRENIFGGYDSFTVARVYTGNIVDEIVQEDSDAYVDPSSLISIEQGSLMLTNGVDLSDVDLSGWCIRGRVVRTFLVSLVPSSKVMGLILADEHGMTIEATVGYKMSDHYKDFINEGEWVTITNFGVVENSGSVRATTHSFKIGFSVDTVVRLTSPVPAIPHYRLASFSSIIDDEIDKSVLVATKKEAHNYRRYGGGVIVVVLGWWKIDRYFDGPKNVRVCTAGPISTVFPDPDIPESNEIHEINNRMGKQQDWSVTACIFLSLSLASQIHCSSQTHFPSHKGGAGLSGDTSHFNSVSRENVLSLKEKDLIEKLPGQPSGISFRQYGGYVAVNEPATRFLYYYFVEAIKPSKSTPLVLWFNGGPGCSSVGFGAFEELGPFRVHSDGKTLYRNPYSWNNEANMLFFEGPISVGFSYSSTPFDWEIFGEQADKLTAEDNYMFLVNWLERFPEYKGRDVYISGQSYAGHYIPQLAQIILHRNNQTFINLRGISIGNPGLDLLIEADNENKFILSHGLVSQKDFEEYSKVCDFANYDMDECPKIMPKFSIEHNKHLDVYNIYAPVCLNSTLSSEPKKCTTIMEVDPCRSNYVKAYLNSENVQEAMHANTTKLPYEWKACNHYLNSVWIDADKDASMVPILHDLMGEGVRVLVYSGDVDAAIPFTATMAVLKTMNLTVVNEWRPWFTGGQLGGFTEDYEGNLTYATVKGSGHSVPLDQPVHALNLFTSFIRNTPLPQTP</sequence>
<keyword evidence="6" id="KW-0732">Signal</keyword>
<evidence type="ECO:0000256" key="5">
    <source>
        <dbReference type="ARBA" id="ARBA00022723"/>
    </source>
</evidence>
<evidence type="ECO:0000256" key="3">
    <source>
        <dbReference type="ARBA" id="ARBA00022645"/>
    </source>
</evidence>
<evidence type="ECO:0000256" key="2">
    <source>
        <dbReference type="ARBA" id="ARBA00009431"/>
    </source>
</evidence>